<gene>
    <name evidence="1" type="ORF">OV079_35455</name>
</gene>
<keyword evidence="2" id="KW-1185">Reference proteome</keyword>
<reference evidence="1" key="1">
    <citation type="submission" date="2022-11" db="EMBL/GenBank/DDBJ databases">
        <title>Minimal conservation of predation-associated metabolite biosynthetic gene clusters underscores biosynthetic potential of Myxococcota including descriptions for ten novel species: Archangium lansinium sp. nov., Myxococcus landrumus sp. nov., Nannocystis bai.</title>
        <authorList>
            <person name="Ahearne A."/>
            <person name="Stevens C."/>
            <person name="Phillips K."/>
        </authorList>
    </citation>
    <scope>NUCLEOTIDE SEQUENCE</scope>
    <source>
        <strain evidence="1">Na p29</strain>
    </source>
</reference>
<accession>A0A9X3EUY7</accession>
<organism evidence="1 2">
    <name type="scientific">Nannocystis pusilla</name>
    <dbReference type="NCBI Taxonomy" id="889268"/>
    <lineage>
        <taxon>Bacteria</taxon>
        <taxon>Pseudomonadati</taxon>
        <taxon>Myxococcota</taxon>
        <taxon>Polyangia</taxon>
        <taxon>Nannocystales</taxon>
        <taxon>Nannocystaceae</taxon>
        <taxon>Nannocystis</taxon>
    </lineage>
</organism>
<evidence type="ECO:0000313" key="2">
    <source>
        <dbReference type="Proteomes" id="UP001150924"/>
    </source>
</evidence>
<sequence length="46" mass="4914">MIATPCSQVDSCERPSKPPIFSSACTNVSCTSSLRPASPVSARTWR</sequence>
<comment type="caution">
    <text evidence="1">The sequence shown here is derived from an EMBL/GenBank/DDBJ whole genome shotgun (WGS) entry which is preliminary data.</text>
</comment>
<dbReference type="EMBL" id="JAPNKE010000002">
    <property type="protein sequence ID" value="MCY1010772.1"/>
    <property type="molecule type" value="Genomic_DNA"/>
</dbReference>
<name>A0A9X3EUY7_9BACT</name>
<protein>
    <submittedName>
        <fullName evidence="1">Uncharacterized protein</fullName>
    </submittedName>
</protein>
<dbReference type="Proteomes" id="UP001150924">
    <property type="component" value="Unassembled WGS sequence"/>
</dbReference>
<evidence type="ECO:0000313" key="1">
    <source>
        <dbReference type="EMBL" id="MCY1010772.1"/>
    </source>
</evidence>
<proteinExistence type="predicted"/>
<dbReference type="AlphaFoldDB" id="A0A9X3EUY7"/>